<organism evidence="4">
    <name type="scientific">Streptomyces tabacisoli</name>
    <dbReference type="NCBI Taxonomy" id="3156398"/>
    <lineage>
        <taxon>Bacteria</taxon>
        <taxon>Bacillati</taxon>
        <taxon>Actinomycetota</taxon>
        <taxon>Actinomycetes</taxon>
        <taxon>Kitasatosporales</taxon>
        <taxon>Streptomycetaceae</taxon>
        <taxon>Streptomyces</taxon>
    </lineage>
</organism>
<evidence type="ECO:0000256" key="2">
    <source>
        <dbReference type="SAM" id="Phobius"/>
    </source>
</evidence>
<dbReference type="KEGG" id="stac:ABII15_24335"/>
<dbReference type="PROSITE" id="PS51318">
    <property type="entry name" value="TAT"/>
    <property type="match status" value="1"/>
</dbReference>
<dbReference type="RefSeq" id="WP_353944414.1">
    <property type="nucleotide sequence ID" value="NZ_CP159534.1"/>
</dbReference>
<feature type="chain" id="PRO_5043537903" description="LPXTG-domain-containing protein cell wall anchor domain protein" evidence="3">
    <location>
        <begin position="30"/>
        <end position="93"/>
    </location>
</feature>
<keyword evidence="2" id="KW-0812">Transmembrane</keyword>
<evidence type="ECO:0000256" key="1">
    <source>
        <dbReference type="SAM" id="MobiDB-lite"/>
    </source>
</evidence>
<feature type="signal peptide" evidence="3">
    <location>
        <begin position="1"/>
        <end position="29"/>
    </location>
</feature>
<feature type="transmembrane region" description="Helical" evidence="2">
    <location>
        <begin position="67"/>
        <end position="86"/>
    </location>
</feature>
<sequence length="93" mass="9702">MSAARRSLFTATAAGTLLAALWFVPSATADPGHTSTADQQHTAATVDTQSDRQLRLADTGTVDTTPYVVGGSAFLGLGVAFVAYSVRRERTAE</sequence>
<keyword evidence="2" id="KW-0472">Membrane</keyword>
<feature type="region of interest" description="Disordered" evidence="1">
    <location>
        <begin position="30"/>
        <end position="51"/>
    </location>
</feature>
<gene>
    <name evidence="4" type="ORF">ABII15_24335</name>
</gene>
<protein>
    <recommendedName>
        <fullName evidence="5">LPXTG-domain-containing protein cell wall anchor domain protein</fullName>
    </recommendedName>
</protein>
<evidence type="ECO:0008006" key="5">
    <source>
        <dbReference type="Google" id="ProtNLM"/>
    </source>
</evidence>
<proteinExistence type="predicted"/>
<keyword evidence="3" id="KW-0732">Signal</keyword>
<evidence type="ECO:0000256" key="3">
    <source>
        <dbReference type="SAM" id="SignalP"/>
    </source>
</evidence>
<name>A0AAU8IXG0_9ACTN</name>
<dbReference type="InterPro" id="IPR006311">
    <property type="entry name" value="TAT_signal"/>
</dbReference>
<dbReference type="EMBL" id="CP159534">
    <property type="protein sequence ID" value="XCJ72897.1"/>
    <property type="molecule type" value="Genomic_DNA"/>
</dbReference>
<feature type="compositionally biased region" description="Polar residues" evidence="1">
    <location>
        <begin position="33"/>
        <end position="48"/>
    </location>
</feature>
<accession>A0AAU8IXG0</accession>
<reference evidence="4" key="1">
    <citation type="submission" date="2024-06" db="EMBL/GenBank/DDBJ databases">
        <title>Streptomyces sp. strain HUAS MG91 genome sequences.</title>
        <authorList>
            <person name="Mo P."/>
        </authorList>
    </citation>
    <scope>NUCLEOTIDE SEQUENCE</scope>
    <source>
        <strain evidence="4">HUAS MG91</strain>
    </source>
</reference>
<evidence type="ECO:0000313" key="4">
    <source>
        <dbReference type="EMBL" id="XCJ72897.1"/>
    </source>
</evidence>
<dbReference type="AlphaFoldDB" id="A0AAU8IXG0"/>
<keyword evidence="2" id="KW-1133">Transmembrane helix</keyword>